<name>A0A7S0KN32_MICPS</name>
<organism evidence="2">
    <name type="scientific">Micromonas pusilla</name>
    <name type="common">Picoplanktonic green alga</name>
    <name type="synonym">Chromulina pusilla</name>
    <dbReference type="NCBI Taxonomy" id="38833"/>
    <lineage>
        <taxon>Eukaryota</taxon>
        <taxon>Viridiplantae</taxon>
        <taxon>Chlorophyta</taxon>
        <taxon>Mamiellophyceae</taxon>
        <taxon>Mamiellales</taxon>
        <taxon>Mamiellaceae</taxon>
        <taxon>Micromonas</taxon>
    </lineage>
</organism>
<proteinExistence type="predicted"/>
<sequence length="100" mass="11126">MVRARSFHPRRPRPRVARAVPSRESRADAAGPRTMDGSGFYFSRVHKPQNGAETRRKGAARRARRGWIFRDTRLSSSGVHAGPISATMRPASSSRILARS</sequence>
<feature type="region of interest" description="Disordered" evidence="1">
    <location>
        <begin position="1"/>
        <end position="59"/>
    </location>
</feature>
<feature type="compositionally biased region" description="Polar residues" evidence="1">
    <location>
        <begin position="90"/>
        <end position="100"/>
    </location>
</feature>
<dbReference type="EMBL" id="HBEV01006205">
    <property type="protein sequence ID" value="CAD8584952.1"/>
    <property type="molecule type" value="Transcribed_RNA"/>
</dbReference>
<gene>
    <name evidence="2" type="ORF">MSP1404_LOCUS4754</name>
</gene>
<evidence type="ECO:0000256" key="1">
    <source>
        <dbReference type="SAM" id="MobiDB-lite"/>
    </source>
</evidence>
<dbReference type="AlphaFoldDB" id="A0A7S0KN32"/>
<evidence type="ECO:0000313" key="2">
    <source>
        <dbReference type="EMBL" id="CAD8584952.1"/>
    </source>
</evidence>
<accession>A0A7S0KN32</accession>
<protein>
    <submittedName>
        <fullName evidence="2">Uncharacterized protein</fullName>
    </submittedName>
</protein>
<reference evidence="2" key="1">
    <citation type="submission" date="2021-01" db="EMBL/GenBank/DDBJ databases">
        <authorList>
            <person name="Corre E."/>
            <person name="Pelletier E."/>
            <person name="Niang G."/>
            <person name="Scheremetjew M."/>
            <person name="Finn R."/>
            <person name="Kale V."/>
            <person name="Holt S."/>
            <person name="Cochrane G."/>
            <person name="Meng A."/>
            <person name="Brown T."/>
            <person name="Cohen L."/>
        </authorList>
    </citation>
    <scope>NUCLEOTIDE SEQUENCE</scope>
    <source>
        <strain evidence="2">CCMP494</strain>
    </source>
</reference>
<feature type="region of interest" description="Disordered" evidence="1">
    <location>
        <begin position="78"/>
        <end position="100"/>
    </location>
</feature>
<feature type="compositionally biased region" description="Basic residues" evidence="1">
    <location>
        <begin position="1"/>
        <end position="16"/>
    </location>
</feature>